<organism evidence="1">
    <name type="scientific">Amphimedon queenslandica</name>
    <name type="common">Sponge</name>
    <dbReference type="NCBI Taxonomy" id="400682"/>
    <lineage>
        <taxon>Eukaryota</taxon>
        <taxon>Metazoa</taxon>
        <taxon>Porifera</taxon>
        <taxon>Demospongiae</taxon>
        <taxon>Heteroscleromorpha</taxon>
        <taxon>Haplosclerida</taxon>
        <taxon>Niphatidae</taxon>
        <taxon>Amphimedon</taxon>
    </lineage>
</organism>
<sequence>MTVEFEQCELQYSVHWVFSLSLKSIIFRVTAGHIIPLCQWSIYLLDDTTLRFLESIHTSKNILNDTEDYKEEPKPSYRV</sequence>
<dbReference type="AlphaFoldDB" id="A0A1X7SYD0"/>
<dbReference type="EnsemblMetazoa" id="Aqu2.1.07078_001">
    <property type="protein sequence ID" value="Aqu2.1.07078_001"/>
    <property type="gene ID" value="Aqu2.1.07078"/>
</dbReference>
<dbReference type="InParanoid" id="A0A1X7SYD0"/>
<accession>A0A1X7SYD0</accession>
<proteinExistence type="predicted"/>
<reference evidence="1" key="1">
    <citation type="submission" date="2017-05" db="UniProtKB">
        <authorList>
            <consortium name="EnsemblMetazoa"/>
        </authorList>
    </citation>
    <scope>IDENTIFICATION</scope>
</reference>
<evidence type="ECO:0000313" key="1">
    <source>
        <dbReference type="EnsemblMetazoa" id="Aqu2.1.07078_001"/>
    </source>
</evidence>
<name>A0A1X7SYD0_AMPQE</name>
<protein>
    <submittedName>
        <fullName evidence="1">Uncharacterized protein</fullName>
    </submittedName>
</protein>